<proteinExistence type="predicted"/>
<dbReference type="Gene3D" id="3.60.15.10">
    <property type="entry name" value="Ribonuclease Z/Hydroxyacylglutathione hydrolase-like"/>
    <property type="match status" value="1"/>
</dbReference>
<evidence type="ECO:0000313" key="2">
    <source>
        <dbReference type="EMBL" id="TDD02073.1"/>
    </source>
</evidence>
<feature type="domain" description="Metallo-beta-lactamase" evidence="1">
    <location>
        <begin position="27"/>
        <end position="246"/>
    </location>
</feature>
<dbReference type="SUPFAM" id="SSF56281">
    <property type="entry name" value="Metallo-hydrolase/oxidoreductase"/>
    <property type="match status" value="1"/>
</dbReference>
<dbReference type="InterPro" id="IPR001279">
    <property type="entry name" value="Metallo-B-lactamas"/>
</dbReference>
<dbReference type="AlphaFoldDB" id="A0A4R4VH80"/>
<dbReference type="Proteomes" id="UP000295258">
    <property type="component" value="Unassembled WGS sequence"/>
</dbReference>
<keyword evidence="3" id="KW-1185">Reference proteome</keyword>
<gene>
    <name evidence="2" type="ORF">E1292_24395</name>
</gene>
<dbReference type="PANTHER" id="PTHR46504">
    <property type="entry name" value="TRNASE Z TRZ1"/>
    <property type="match status" value="1"/>
</dbReference>
<sequence length="342" mass="38709">MLSLPKAFHTCARPWAEPVRKTAGVRSRTSIFVAVIDFPERLERGHPFRQWKTWRLPGDRLSLIGYSRANDKTFFHVPELKLALDAGLAEGRQVDTVLLTHTHLDHAKDLDFLATRESGIDIYVPEPSLPYVRAYLRATTELNQVAAFDPALAAGARVHGVRPGEEFAFGKRGSHVVRVVRTEHKVASVGYAVAENRRALVPKLQELKATLAPDAFGRLVADRRRQGGAVDRQVRRPLFAYLGDTHADALGRSPWLFDYPVIITECTYLDDAELDRARRVGHTVWSRLRPFVVAHPDTLFVLTHFSLRHSDREVIAFFEREGLANVLVWAHADSYLPEQHQH</sequence>
<dbReference type="EMBL" id="SMKO01000069">
    <property type="protein sequence ID" value="TDD02073.1"/>
    <property type="molecule type" value="Genomic_DNA"/>
</dbReference>
<evidence type="ECO:0000259" key="1">
    <source>
        <dbReference type="SMART" id="SM00849"/>
    </source>
</evidence>
<comment type="caution">
    <text evidence="2">The sequence shown here is derived from an EMBL/GenBank/DDBJ whole genome shotgun (WGS) entry which is preliminary data.</text>
</comment>
<dbReference type="PANTHER" id="PTHR46504:SF2">
    <property type="entry name" value="TRNASE Z TRZ1"/>
    <property type="match status" value="1"/>
</dbReference>
<dbReference type="Pfam" id="PF12706">
    <property type="entry name" value="Lactamase_B_2"/>
    <property type="match status" value="1"/>
</dbReference>
<name>A0A4R4VH80_9ACTN</name>
<evidence type="ECO:0000313" key="3">
    <source>
        <dbReference type="Proteomes" id="UP000295258"/>
    </source>
</evidence>
<dbReference type="InterPro" id="IPR036866">
    <property type="entry name" value="RibonucZ/Hydroxyglut_hydro"/>
</dbReference>
<protein>
    <submittedName>
        <fullName evidence="2">MBL fold metallo-hydrolase</fullName>
    </submittedName>
</protein>
<reference evidence="2 3" key="1">
    <citation type="submission" date="2019-03" db="EMBL/GenBank/DDBJ databases">
        <title>Draft genome sequences of novel Actinobacteria.</title>
        <authorList>
            <person name="Sahin N."/>
            <person name="Ay H."/>
            <person name="Saygin H."/>
        </authorList>
    </citation>
    <scope>NUCLEOTIDE SEQUENCE [LARGE SCALE GENOMIC DNA]</scope>
    <source>
        <strain evidence="2 3">KC310</strain>
    </source>
</reference>
<keyword evidence="2" id="KW-0378">Hydrolase</keyword>
<dbReference type="GO" id="GO:0016787">
    <property type="term" value="F:hydrolase activity"/>
    <property type="evidence" value="ECO:0007669"/>
    <property type="project" value="UniProtKB-KW"/>
</dbReference>
<dbReference type="SMART" id="SM00849">
    <property type="entry name" value="Lactamase_B"/>
    <property type="match status" value="1"/>
</dbReference>
<accession>A0A4R4VH80</accession>
<organism evidence="2 3">
    <name type="scientific">Nonomuraea deserti</name>
    <dbReference type="NCBI Taxonomy" id="1848322"/>
    <lineage>
        <taxon>Bacteria</taxon>
        <taxon>Bacillati</taxon>
        <taxon>Actinomycetota</taxon>
        <taxon>Actinomycetes</taxon>
        <taxon>Streptosporangiales</taxon>
        <taxon>Streptosporangiaceae</taxon>
        <taxon>Nonomuraea</taxon>
    </lineage>
</organism>